<feature type="region of interest" description="Disordered" evidence="1">
    <location>
        <begin position="221"/>
        <end position="247"/>
    </location>
</feature>
<evidence type="ECO:0000313" key="4">
    <source>
        <dbReference type="Proteomes" id="UP001476798"/>
    </source>
</evidence>
<proteinExistence type="predicted"/>
<dbReference type="Proteomes" id="UP001476798">
    <property type="component" value="Unassembled WGS sequence"/>
</dbReference>
<keyword evidence="4" id="KW-1185">Reference proteome</keyword>
<evidence type="ECO:0000313" key="3">
    <source>
        <dbReference type="EMBL" id="MEQ2187140.1"/>
    </source>
</evidence>
<protein>
    <recommendedName>
        <fullName evidence="2">PDZ domain-containing protein</fullName>
    </recommendedName>
</protein>
<organism evidence="3 4">
    <name type="scientific">Goodea atripinnis</name>
    <dbReference type="NCBI Taxonomy" id="208336"/>
    <lineage>
        <taxon>Eukaryota</taxon>
        <taxon>Metazoa</taxon>
        <taxon>Chordata</taxon>
        <taxon>Craniata</taxon>
        <taxon>Vertebrata</taxon>
        <taxon>Euteleostomi</taxon>
        <taxon>Actinopterygii</taxon>
        <taxon>Neopterygii</taxon>
        <taxon>Teleostei</taxon>
        <taxon>Neoteleostei</taxon>
        <taxon>Acanthomorphata</taxon>
        <taxon>Ovalentaria</taxon>
        <taxon>Atherinomorphae</taxon>
        <taxon>Cyprinodontiformes</taxon>
        <taxon>Goodeidae</taxon>
        <taxon>Goodea</taxon>
    </lineage>
</organism>
<dbReference type="Gene3D" id="2.30.42.10">
    <property type="match status" value="1"/>
</dbReference>
<dbReference type="PANTHER" id="PTHR10398">
    <property type="entry name" value="AFADIN"/>
    <property type="match status" value="1"/>
</dbReference>
<feature type="compositionally biased region" description="Basic and acidic residues" evidence="1">
    <location>
        <begin position="162"/>
        <end position="179"/>
    </location>
</feature>
<comment type="caution">
    <text evidence="3">The sequence shown here is derived from an EMBL/GenBank/DDBJ whole genome shotgun (WGS) entry which is preliminary data.</text>
</comment>
<dbReference type="PROSITE" id="PS50106">
    <property type="entry name" value="PDZ"/>
    <property type="match status" value="1"/>
</dbReference>
<feature type="domain" description="PDZ" evidence="2">
    <location>
        <begin position="101"/>
        <end position="142"/>
    </location>
</feature>
<evidence type="ECO:0000259" key="2">
    <source>
        <dbReference type="PROSITE" id="PS50106"/>
    </source>
</evidence>
<feature type="non-terminal residue" evidence="3">
    <location>
        <position position="1"/>
    </location>
</feature>
<feature type="compositionally biased region" description="Polar residues" evidence="1">
    <location>
        <begin position="224"/>
        <end position="236"/>
    </location>
</feature>
<dbReference type="EMBL" id="JAHRIO010090008">
    <property type="protein sequence ID" value="MEQ2187140.1"/>
    <property type="molecule type" value="Genomic_DNA"/>
</dbReference>
<dbReference type="InterPro" id="IPR028842">
    <property type="entry name" value="Afadin"/>
</dbReference>
<reference evidence="3 4" key="1">
    <citation type="submission" date="2021-06" db="EMBL/GenBank/DDBJ databases">
        <authorList>
            <person name="Palmer J.M."/>
        </authorList>
    </citation>
    <scope>NUCLEOTIDE SEQUENCE [LARGE SCALE GENOMIC DNA]</scope>
    <source>
        <strain evidence="3 4">GA_2019</strain>
        <tissue evidence="3">Muscle</tissue>
    </source>
</reference>
<dbReference type="PANTHER" id="PTHR10398:SF2">
    <property type="entry name" value="AFADIN"/>
    <property type="match status" value="1"/>
</dbReference>
<evidence type="ECO:0000256" key="1">
    <source>
        <dbReference type="SAM" id="MobiDB-lite"/>
    </source>
</evidence>
<feature type="region of interest" description="Disordered" evidence="1">
    <location>
        <begin position="157"/>
        <end position="206"/>
    </location>
</feature>
<dbReference type="InterPro" id="IPR036034">
    <property type="entry name" value="PDZ_sf"/>
</dbReference>
<name>A0ABV0PUG3_9TELE</name>
<sequence>LPSGALLSLLSLTAERKLNTDVAQNRLDRDLLCSVCSCNGSWCAGGANLAVIRACLWVCLDSCRRYAGSWVSRRAVEEHKRDVTQRRGRRTVENLSCQVCEDGRLAAGDQLLSVDGRSLVGLAAELMTRTGSVVTLEVAKQGAIYHGLATLLNQPSPMMQRASDRARDKNGKMRPKSEGFELYNNTVQNGDPESPQPGWDSYAEPKKMSGEDRLLKNRVDHRSSPNVANQGQSPATKSVYPGGPGTKITSVSTGNLCADEEPSPPHPEAYPIPTQTYPREYFTIPASKSQDRVVGPVQVPPQHWQGMEDRERLPVVDNIHNNSMQEDLYPPPGIMRPDERMQPLYPQDYQHRDLDYQHRASASTIQTGEVVQPSAVSGTSSRHCLQLCR</sequence>
<gene>
    <name evidence="3" type="ORF">GOODEAATRI_001527</name>
</gene>
<dbReference type="SUPFAM" id="SSF50156">
    <property type="entry name" value="PDZ domain-like"/>
    <property type="match status" value="1"/>
</dbReference>
<dbReference type="InterPro" id="IPR001478">
    <property type="entry name" value="PDZ"/>
</dbReference>
<accession>A0ABV0PUG3</accession>